<evidence type="ECO:0000313" key="3">
    <source>
        <dbReference type="Proteomes" id="UP000708208"/>
    </source>
</evidence>
<gene>
    <name evidence="2" type="ORF">AFUS01_LOCUS37017</name>
</gene>
<accession>A0A8J2LRY2</accession>
<feature type="non-terminal residue" evidence="2">
    <location>
        <position position="1"/>
    </location>
</feature>
<dbReference type="GO" id="GO:0033017">
    <property type="term" value="C:sarcoplasmic reticulum membrane"/>
    <property type="evidence" value="ECO:0007669"/>
    <property type="project" value="TreeGrafter"/>
</dbReference>
<dbReference type="InterPro" id="IPR003032">
    <property type="entry name" value="Ryanodine_rcpt"/>
</dbReference>
<evidence type="ECO:0000313" key="2">
    <source>
        <dbReference type="EMBL" id="CAG7827000.1"/>
    </source>
</evidence>
<protein>
    <recommendedName>
        <fullName evidence="1">Ryanodine receptor Ryr domain-containing protein</fullName>
    </recommendedName>
</protein>
<organism evidence="2 3">
    <name type="scientific">Allacma fusca</name>
    <dbReference type="NCBI Taxonomy" id="39272"/>
    <lineage>
        <taxon>Eukaryota</taxon>
        <taxon>Metazoa</taxon>
        <taxon>Ecdysozoa</taxon>
        <taxon>Arthropoda</taxon>
        <taxon>Hexapoda</taxon>
        <taxon>Collembola</taxon>
        <taxon>Symphypleona</taxon>
        <taxon>Sminthuridae</taxon>
        <taxon>Allacma</taxon>
    </lineage>
</organism>
<dbReference type="AlphaFoldDB" id="A0A8J2LRY2"/>
<name>A0A8J2LRY2_9HEXA</name>
<dbReference type="Pfam" id="PF02026">
    <property type="entry name" value="RyR"/>
    <property type="match status" value="1"/>
</dbReference>
<dbReference type="Proteomes" id="UP000708208">
    <property type="component" value="Unassembled WGS sequence"/>
</dbReference>
<keyword evidence="3" id="KW-1185">Reference proteome</keyword>
<comment type="caution">
    <text evidence="2">The sequence shown here is derived from an EMBL/GenBank/DDBJ whole genome shotgun (WGS) entry which is preliminary data.</text>
</comment>
<reference evidence="2" key="1">
    <citation type="submission" date="2021-06" db="EMBL/GenBank/DDBJ databases">
        <authorList>
            <person name="Hodson N. C."/>
            <person name="Mongue J. A."/>
            <person name="Jaron S. K."/>
        </authorList>
    </citation>
    <scope>NUCLEOTIDE SEQUENCE</scope>
</reference>
<proteinExistence type="predicted"/>
<dbReference type="OrthoDB" id="300855at2759"/>
<feature type="domain" description="Ryanodine receptor Ryr" evidence="1">
    <location>
        <begin position="1"/>
        <end position="70"/>
    </location>
</feature>
<sequence length="70" mass="8349">VLLPQYVESVRDKLAENIHEMWAVNKIEAGWLYGEYRDDYDKIHPCLVPFERLPTAEKRYDIQLAQQTLK</sequence>
<dbReference type="GO" id="GO:0005219">
    <property type="term" value="F:ryanodine-sensitive calcium-release channel activity"/>
    <property type="evidence" value="ECO:0007669"/>
    <property type="project" value="TreeGrafter"/>
</dbReference>
<dbReference type="InterPro" id="IPR015925">
    <property type="entry name" value="Ryanodine_IP3_receptor"/>
</dbReference>
<dbReference type="GO" id="GO:0006941">
    <property type="term" value="P:striated muscle contraction"/>
    <property type="evidence" value="ECO:0007669"/>
    <property type="project" value="TreeGrafter"/>
</dbReference>
<dbReference type="GO" id="GO:0034704">
    <property type="term" value="C:calcium channel complex"/>
    <property type="evidence" value="ECO:0007669"/>
    <property type="project" value="TreeGrafter"/>
</dbReference>
<dbReference type="GO" id="GO:0014808">
    <property type="term" value="P:release of sequestered calcium ion into cytosol by sarcoplasmic reticulum"/>
    <property type="evidence" value="ECO:0007669"/>
    <property type="project" value="TreeGrafter"/>
</dbReference>
<dbReference type="GO" id="GO:0042383">
    <property type="term" value="C:sarcolemma"/>
    <property type="evidence" value="ECO:0007669"/>
    <property type="project" value="TreeGrafter"/>
</dbReference>
<evidence type="ECO:0000259" key="1">
    <source>
        <dbReference type="Pfam" id="PF02026"/>
    </source>
</evidence>
<dbReference type="EMBL" id="CAJVCH010541922">
    <property type="protein sequence ID" value="CAG7827000.1"/>
    <property type="molecule type" value="Genomic_DNA"/>
</dbReference>
<dbReference type="PANTHER" id="PTHR46399">
    <property type="entry name" value="B30.2/SPRY DOMAIN-CONTAINING PROTEIN"/>
    <property type="match status" value="1"/>
</dbReference>
<dbReference type="PANTHER" id="PTHR46399:SF8">
    <property type="entry name" value="B30.2_SPRY DOMAIN-CONTAINING PROTEIN"/>
    <property type="match status" value="1"/>
</dbReference>
<dbReference type="GO" id="GO:0005790">
    <property type="term" value="C:smooth endoplasmic reticulum"/>
    <property type="evidence" value="ECO:0007669"/>
    <property type="project" value="TreeGrafter"/>
</dbReference>
<dbReference type="GO" id="GO:0030018">
    <property type="term" value="C:Z disc"/>
    <property type="evidence" value="ECO:0007669"/>
    <property type="project" value="TreeGrafter"/>
</dbReference>